<evidence type="ECO:0000256" key="1">
    <source>
        <dbReference type="SAM" id="MobiDB-lite"/>
    </source>
</evidence>
<keyword evidence="3" id="KW-1185">Reference proteome</keyword>
<reference evidence="2 3" key="1">
    <citation type="submission" date="2018-10" db="EMBL/GenBank/DDBJ databases">
        <title>Kocuria tytouropygialis sp. nov., isolated from the uropygial gland of an American barn owl (Tyto furcata).</title>
        <authorList>
            <person name="Braun M.S."/>
            <person name="Wang E."/>
            <person name="Zimmermann S."/>
            <person name="Wagner H."/>
            <person name="Wink M."/>
        </authorList>
    </citation>
    <scope>NUCLEOTIDE SEQUENCE [LARGE SCALE GENOMIC DNA]</scope>
    <source>
        <strain evidence="2 3">442</strain>
    </source>
</reference>
<evidence type="ECO:0008006" key="4">
    <source>
        <dbReference type="Google" id="ProtNLM"/>
    </source>
</evidence>
<dbReference type="EMBL" id="PNJG02000001">
    <property type="protein sequence ID" value="RKQ36242.1"/>
    <property type="molecule type" value="Genomic_DNA"/>
</dbReference>
<protein>
    <recommendedName>
        <fullName evidence="4">Winged helix-turn-helix domain-containing protein</fullName>
    </recommendedName>
</protein>
<dbReference type="AlphaFoldDB" id="A0A495A8T2"/>
<sequence length="99" mass="11202">MVTQPQLDGLPPAPSSKREQYADRCMDAIKHLTQTRGAFTADEVREAVGDPPDRYITGRVFRQARHAGLIRPSNTYVLSQTFGRRRAPVMVWYANRSTP</sequence>
<gene>
    <name evidence="2" type="ORF">C1C97_000705</name>
</gene>
<evidence type="ECO:0000313" key="3">
    <source>
        <dbReference type="Proteomes" id="UP000249516"/>
    </source>
</evidence>
<feature type="region of interest" description="Disordered" evidence="1">
    <location>
        <begin position="1"/>
        <end position="20"/>
    </location>
</feature>
<organism evidence="2 3">
    <name type="scientific">Kocuria tytonis</name>
    <dbReference type="NCBI Taxonomy" id="2054280"/>
    <lineage>
        <taxon>Bacteria</taxon>
        <taxon>Bacillati</taxon>
        <taxon>Actinomycetota</taxon>
        <taxon>Actinomycetes</taxon>
        <taxon>Micrococcales</taxon>
        <taxon>Micrococcaceae</taxon>
        <taxon>Kocuria</taxon>
    </lineage>
</organism>
<name>A0A495A8T2_9MICC</name>
<proteinExistence type="predicted"/>
<dbReference type="Proteomes" id="UP000249516">
    <property type="component" value="Unassembled WGS sequence"/>
</dbReference>
<comment type="caution">
    <text evidence="2">The sequence shown here is derived from an EMBL/GenBank/DDBJ whole genome shotgun (WGS) entry which is preliminary data.</text>
</comment>
<evidence type="ECO:0000313" key="2">
    <source>
        <dbReference type="EMBL" id="RKQ36242.1"/>
    </source>
</evidence>
<accession>A0A495A8T2</accession>